<evidence type="ECO:0000256" key="4">
    <source>
        <dbReference type="ARBA" id="ARBA00022500"/>
    </source>
</evidence>
<dbReference type="PANTHER" id="PTHR43484">
    <property type="match status" value="1"/>
</dbReference>
<dbReference type="Pfam" id="PF04509">
    <property type="entry name" value="CheC"/>
    <property type="match status" value="4"/>
</dbReference>
<evidence type="ECO:0000259" key="8">
    <source>
        <dbReference type="Pfam" id="PF04509"/>
    </source>
</evidence>
<dbReference type="NCBIfam" id="TIGR02480">
    <property type="entry name" value="fliN"/>
    <property type="match status" value="1"/>
</dbReference>
<evidence type="ECO:0000313" key="9">
    <source>
        <dbReference type="EMBL" id="ACV61631.1"/>
    </source>
</evidence>
<evidence type="ECO:0000256" key="1">
    <source>
        <dbReference type="ARBA" id="ARBA00004413"/>
    </source>
</evidence>
<feature type="domain" description="CheC-like protein" evidence="8">
    <location>
        <begin position="39"/>
        <end position="68"/>
    </location>
</feature>
<feature type="domain" description="Flagellar motor switch protein FliN-like C-terminal" evidence="7">
    <location>
        <begin position="490"/>
        <end position="560"/>
    </location>
</feature>
<dbReference type="InterPro" id="IPR001543">
    <property type="entry name" value="FliN-like_C"/>
</dbReference>
<dbReference type="SUPFAM" id="SSF101801">
    <property type="entry name" value="Surface presentation of antigens (SPOA)"/>
    <property type="match status" value="1"/>
</dbReference>
<dbReference type="InterPro" id="IPR036429">
    <property type="entry name" value="SpoA-like_sf"/>
</dbReference>
<evidence type="ECO:0000256" key="2">
    <source>
        <dbReference type="ARBA" id="ARBA00009226"/>
    </source>
</evidence>
<dbReference type="Gene3D" id="3.40.1550.10">
    <property type="entry name" value="CheC-like"/>
    <property type="match status" value="2"/>
</dbReference>
<dbReference type="Proteomes" id="UP000002217">
    <property type="component" value="Chromosome"/>
</dbReference>
<organism evidence="9 10">
    <name type="scientific">Desulfofarcimen acetoxidans (strain ATCC 49208 / DSM 771 / KCTC 5769 / VKM B-1644 / 5575)</name>
    <name type="common">Desulfotomaculum acetoxidans</name>
    <dbReference type="NCBI Taxonomy" id="485916"/>
    <lineage>
        <taxon>Bacteria</taxon>
        <taxon>Bacillati</taxon>
        <taxon>Bacillota</taxon>
        <taxon>Clostridia</taxon>
        <taxon>Eubacteriales</taxon>
        <taxon>Peptococcaceae</taxon>
        <taxon>Desulfofarcimen</taxon>
    </lineage>
</organism>
<evidence type="ECO:0000313" key="10">
    <source>
        <dbReference type="Proteomes" id="UP000002217"/>
    </source>
</evidence>
<dbReference type="InterPro" id="IPR051469">
    <property type="entry name" value="FliN/MopA/SpaO"/>
</dbReference>
<feature type="domain" description="CheC-like protein" evidence="8">
    <location>
        <begin position="337"/>
        <end position="372"/>
    </location>
</feature>
<evidence type="ECO:0000256" key="3">
    <source>
        <dbReference type="ARBA" id="ARBA00022475"/>
    </source>
</evidence>
<evidence type="ECO:0000256" key="6">
    <source>
        <dbReference type="ARBA" id="ARBA00023136"/>
    </source>
</evidence>
<dbReference type="Pfam" id="PF01052">
    <property type="entry name" value="FliMN_C"/>
    <property type="match status" value="1"/>
</dbReference>
<dbReference type="STRING" id="485916.Dtox_0717"/>
<dbReference type="eggNOG" id="COG1886">
    <property type="taxonomic scope" value="Bacteria"/>
</dbReference>
<dbReference type="GO" id="GO:0009425">
    <property type="term" value="C:bacterial-type flagellum basal body"/>
    <property type="evidence" value="ECO:0007669"/>
    <property type="project" value="InterPro"/>
</dbReference>
<dbReference type="GO" id="GO:0006935">
    <property type="term" value="P:chemotaxis"/>
    <property type="evidence" value="ECO:0007669"/>
    <property type="project" value="UniProtKB-KW"/>
</dbReference>
<dbReference type="HOGENOM" id="CLU_498439_0_0_9"/>
<feature type="domain" description="CheC-like protein" evidence="8">
    <location>
        <begin position="240"/>
        <end position="276"/>
    </location>
</feature>
<proteinExistence type="inferred from homology"/>
<dbReference type="InterPro" id="IPR028976">
    <property type="entry name" value="CheC-like_sf"/>
</dbReference>
<keyword evidence="4" id="KW-0145">Chemotaxis</keyword>
<comment type="subcellular location">
    <subcellularLocation>
        <location evidence="1">Cell membrane</location>
        <topology evidence="1">Peripheral membrane protein</topology>
        <orientation evidence="1">Cytoplasmic side</orientation>
    </subcellularLocation>
</comment>
<dbReference type="InterPro" id="IPR007597">
    <property type="entry name" value="CheC"/>
</dbReference>
<dbReference type="NCBIfam" id="NF005275">
    <property type="entry name" value="PRK06782.1"/>
    <property type="match status" value="1"/>
</dbReference>
<sequence>MSNNGGKLLSQEEIDALLSSSGQTEPVIVEEQVLRSDEIDALGEVSNISMGTSSTTLSSLLNQQVQISGASISIMSEEEFMSSYRASYMAVRVQFVKGLSGFNLWLVKLHDALVMANLMMGVEGTPVTGEINELEISAASEAMNQMISTSVTGLAGMFNRTIDISPPQTRIINEGDTLEELVVEGPFVVLFFKMTVGDMLDTEIIQIISVETAKEAVSSLMNAMDVSAGVSLENILESQEKDALGEVGNISTGSASTTLSALLNQRVQITSPRISILTETELLSSFELPFMTVKVQYTEGIIGFNLWVVTLRDALIIADLMMGGEGIPASNEITELEISAASEAMNQMIGTAATSLAAIFNRIINISPPETHIIRARENLGEIIDTHPLVVISFRMIVGDVMDTEIMQIMSVETAKYEVGLLLSGLEPAAPEMAVRVEEPVPSTEPVTNKPPENLSPMAAGGQNQTGYQSVPEERVSQTPADVNWDKINLILDVPLNVTVVLGKTKKPIKDVLGLTPGSVVELGALVEEPVEVLVNGTLVARGEVVVVNENFGVRITNVITPQERIQYLIGH</sequence>
<evidence type="ECO:0000259" key="7">
    <source>
        <dbReference type="Pfam" id="PF01052"/>
    </source>
</evidence>
<dbReference type="EMBL" id="CP001720">
    <property type="protein sequence ID" value="ACV61631.1"/>
    <property type="molecule type" value="Genomic_DNA"/>
</dbReference>
<dbReference type="OrthoDB" id="9773459at2"/>
<dbReference type="AlphaFoldDB" id="C8W1I6"/>
<dbReference type="Gene3D" id="2.30.330.10">
    <property type="entry name" value="SpoA-like"/>
    <property type="match status" value="1"/>
</dbReference>
<protein>
    <submittedName>
        <fullName evidence="9">CheC, inhibitor of MCP methylation / FliN fusion protein</fullName>
    </submittedName>
</protein>
<keyword evidence="3" id="KW-1003">Cell membrane</keyword>
<dbReference type="CDD" id="cd17907">
    <property type="entry name" value="FliY_FliN-Y"/>
    <property type="match status" value="2"/>
</dbReference>
<dbReference type="PANTHER" id="PTHR43484:SF1">
    <property type="entry name" value="FLAGELLAR MOTOR SWITCH PROTEIN FLIN"/>
    <property type="match status" value="1"/>
</dbReference>
<gene>
    <name evidence="9" type="ordered locus">Dtox_0717</name>
</gene>
<dbReference type="RefSeq" id="WP_015756349.1">
    <property type="nucleotide sequence ID" value="NC_013216.1"/>
</dbReference>
<dbReference type="SUPFAM" id="SSF103039">
    <property type="entry name" value="CheC-like"/>
    <property type="match status" value="2"/>
</dbReference>
<dbReference type="GO" id="GO:0003774">
    <property type="term" value="F:cytoskeletal motor activity"/>
    <property type="evidence" value="ECO:0007669"/>
    <property type="project" value="InterPro"/>
</dbReference>
<keyword evidence="5" id="KW-0283">Flagellar rotation</keyword>
<dbReference type="GO" id="GO:0016787">
    <property type="term" value="F:hydrolase activity"/>
    <property type="evidence" value="ECO:0007669"/>
    <property type="project" value="InterPro"/>
</dbReference>
<dbReference type="PRINTS" id="PR00956">
    <property type="entry name" value="FLGMOTORFLIN"/>
</dbReference>
<comment type="similarity">
    <text evidence="2">Belongs to the FliN/MopA/SpaO family.</text>
</comment>
<dbReference type="GO" id="GO:0005886">
    <property type="term" value="C:plasma membrane"/>
    <property type="evidence" value="ECO:0007669"/>
    <property type="project" value="UniProtKB-SubCell"/>
</dbReference>
<dbReference type="GO" id="GO:0071973">
    <property type="term" value="P:bacterial-type flagellum-dependent cell motility"/>
    <property type="evidence" value="ECO:0007669"/>
    <property type="project" value="InterPro"/>
</dbReference>
<feature type="domain" description="CheC-like protein" evidence="8">
    <location>
        <begin position="135"/>
        <end position="169"/>
    </location>
</feature>
<keyword evidence="6" id="KW-0472">Membrane</keyword>
<name>C8W1I6_DESAS</name>
<keyword evidence="10" id="KW-1185">Reference proteome</keyword>
<dbReference type="KEGG" id="dae:Dtox_0717"/>
<dbReference type="NCBIfam" id="NF005995">
    <property type="entry name" value="PRK08119.1"/>
    <property type="match status" value="2"/>
</dbReference>
<reference evidence="9 10" key="1">
    <citation type="journal article" date="2009" name="Stand. Genomic Sci.">
        <title>Complete genome sequence of Desulfotomaculum acetoxidans type strain (5575).</title>
        <authorList>
            <person name="Spring S."/>
            <person name="Lapidus A."/>
            <person name="Schroder M."/>
            <person name="Gleim D."/>
            <person name="Sims D."/>
            <person name="Meincke L."/>
            <person name="Glavina Del Rio T."/>
            <person name="Tice H."/>
            <person name="Copeland A."/>
            <person name="Cheng J.F."/>
            <person name="Lucas S."/>
            <person name="Chen F."/>
            <person name="Nolan M."/>
            <person name="Bruce D."/>
            <person name="Goodwin L."/>
            <person name="Pitluck S."/>
            <person name="Ivanova N."/>
            <person name="Mavromatis K."/>
            <person name="Mikhailova N."/>
            <person name="Pati A."/>
            <person name="Chen A."/>
            <person name="Palaniappan K."/>
            <person name="Land M."/>
            <person name="Hauser L."/>
            <person name="Chang Y.J."/>
            <person name="Jeffries C.D."/>
            <person name="Chain P."/>
            <person name="Saunders E."/>
            <person name="Brettin T."/>
            <person name="Detter J.C."/>
            <person name="Goker M."/>
            <person name="Bristow J."/>
            <person name="Eisen J.A."/>
            <person name="Markowitz V."/>
            <person name="Hugenholtz P."/>
            <person name="Kyrpides N.C."/>
            <person name="Klenk H.P."/>
            <person name="Han C."/>
        </authorList>
    </citation>
    <scope>NUCLEOTIDE SEQUENCE [LARGE SCALE GENOMIC DNA]</scope>
    <source>
        <strain evidence="10">ATCC 49208 / DSM 771 / VKM B-1644</strain>
    </source>
</reference>
<evidence type="ECO:0000256" key="5">
    <source>
        <dbReference type="ARBA" id="ARBA00022779"/>
    </source>
</evidence>
<dbReference type="eggNOG" id="COG1776">
    <property type="taxonomic scope" value="Bacteria"/>
</dbReference>
<dbReference type="InterPro" id="IPR001172">
    <property type="entry name" value="FliN_T3SS_HrcQb"/>
</dbReference>
<dbReference type="InterPro" id="IPR012826">
    <property type="entry name" value="FliN"/>
</dbReference>
<accession>C8W1I6</accession>